<evidence type="ECO:0000256" key="2">
    <source>
        <dbReference type="ARBA" id="ARBA00004141"/>
    </source>
</evidence>
<comment type="function">
    <text evidence="1">Resistance to tetracycline by an active tetracycline efflux. This is an energy-dependent process that decreases the accumulation of the antibiotic in whole cells. This protein functions as a metal-tetracycline/H(+) antiporter.</text>
</comment>
<dbReference type="RefSeq" id="WP_106605333.1">
    <property type="nucleotide sequence ID" value="NZ_PYGK01000017.1"/>
</dbReference>
<evidence type="ECO:0000256" key="7">
    <source>
        <dbReference type="ARBA" id="ARBA00023136"/>
    </source>
</evidence>
<dbReference type="InterPro" id="IPR011701">
    <property type="entry name" value="MFS"/>
</dbReference>
<evidence type="ECO:0000313" key="11">
    <source>
        <dbReference type="Proteomes" id="UP000240978"/>
    </source>
</evidence>
<dbReference type="OrthoDB" id="9793283at2"/>
<feature type="transmembrane region" description="Helical" evidence="8">
    <location>
        <begin position="156"/>
        <end position="180"/>
    </location>
</feature>
<feature type="transmembrane region" description="Helical" evidence="8">
    <location>
        <begin position="47"/>
        <end position="66"/>
    </location>
</feature>
<evidence type="ECO:0000259" key="9">
    <source>
        <dbReference type="PROSITE" id="PS50850"/>
    </source>
</evidence>
<dbReference type="Gene3D" id="1.20.1250.20">
    <property type="entry name" value="MFS general substrate transporter like domains"/>
    <property type="match status" value="1"/>
</dbReference>
<keyword evidence="6 8" id="KW-1133">Transmembrane helix</keyword>
<dbReference type="GO" id="GO:0016020">
    <property type="term" value="C:membrane"/>
    <property type="evidence" value="ECO:0007669"/>
    <property type="project" value="UniProtKB-SubCell"/>
</dbReference>
<keyword evidence="5 8" id="KW-0812">Transmembrane</keyword>
<evidence type="ECO:0000256" key="1">
    <source>
        <dbReference type="ARBA" id="ARBA00003279"/>
    </source>
</evidence>
<comment type="subcellular location">
    <subcellularLocation>
        <location evidence="2">Membrane</location>
        <topology evidence="2">Multi-pass membrane protein</topology>
    </subcellularLocation>
</comment>
<evidence type="ECO:0000256" key="4">
    <source>
        <dbReference type="ARBA" id="ARBA00022448"/>
    </source>
</evidence>
<dbReference type="PANTHER" id="PTHR23504">
    <property type="entry name" value="MAJOR FACILITATOR SUPERFAMILY DOMAIN-CONTAINING PROTEIN 10"/>
    <property type="match status" value="1"/>
</dbReference>
<sequence length="401" mass="43271">MKKNILWIIVGILALNSIGMSIVLPLLPFLVGKYLAPQQVVVGMSGLMSVFAACTFFAAPVLGVLSDRYGRKVILIISLSGSVIGYVIFGIGGALWILFLGRIIDGLTAGNISTLFAIISDSTEPKERTKWFGYISSVMGIGKIGGPALGGLLGSIALSLPFFITAGLIFISGLAVYFLLPETLTPEKRAKYLTPASFNTFSHFKDIFSLKAIKLLLVLGVLFYIGLGIFQSNLTVFLKDIYKWGPAIIGGMLTIVGICDIITRALLLPWLMKRFSERSIGITGLIIFGTGLGLIFASTYIHSAVIIALAIIFIIAGEGLFETTYNGRLSQSIDESKQGKLQGVNQSLQSANNMLIPLGAAAIYFYNPGMLYATATFIILMAVIMYVKYMPEAKTAQPQKM</sequence>
<dbReference type="SUPFAM" id="SSF103473">
    <property type="entry name" value="MFS general substrate transporter"/>
    <property type="match status" value="1"/>
</dbReference>
<evidence type="ECO:0000256" key="6">
    <source>
        <dbReference type="ARBA" id="ARBA00022989"/>
    </source>
</evidence>
<feature type="transmembrane region" description="Helical" evidence="8">
    <location>
        <begin position="131"/>
        <end position="150"/>
    </location>
</feature>
<feature type="transmembrane region" description="Helical" evidence="8">
    <location>
        <begin position="103"/>
        <end position="119"/>
    </location>
</feature>
<dbReference type="InterPro" id="IPR005829">
    <property type="entry name" value="Sugar_transporter_CS"/>
</dbReference>
<proteinExistence type="inferred from homology"/>
<dbReference type="InterPro" id="IPR036259">
    <property type="entry name" value="MFS_trans_sf"/>
</dbReference>
<dbReference type="PRINTS" id="PR01035">
    <property type="entry name" value="TCRTETA"/>
</dbReference>
<keyword evidence="4" id="KW-0813">Transport</keyword>
<dbReference type="EMBL" id="PYGK01000017">
    <property type="protein sequence ID" value="PSL23739.1"/>
    <property type="molecule type" value="Genomic_DNA"/>
</dbReference>
<keyword evidence="7 8" id="KW-0472">Membrane</keyword>
<dbReference type="InterPro" id="IPR001958">
    <property type="entry name" value="Tet-R_TetA/multi-R_MdtG-like"/>
</dbReference>
<reference evidence="10 11" key="1">
    <citation type="submission" date="2018-03" db="EMBL/GenBank/DDBJ databases">
        <title>Genomic Encyclopedia of Archaeal and Bacterial Type Strains, Phase II (KMG-II): from individual species to whole genera.</title>
        <authorList>
            <person name="Goeker M."/>
        </authorList>
    </citation>
    <scope>NUCLEOTIDE SEQUENCE [LARGE SCALE GENOMIC DNA]</scope>
    <source>
        <strain evidence="10 11">DSM 18107</strain>
    </source>
</reference>
<dbReference type="PANTHER" id="PTHR23504:SF15">
    <property type="entry name" value="MAJOR FACILITATOR SUPERFAMILY (MFS) PROFILE DOMAIN-CONTAINING PROTEIN"/>
    <property type="match status" value="1"/>
</dbReference>
<protein>
    <submittedName>
        <fullName evidence="10">DHA1 family tetracycline resistance protein-like MFS transporter</fullName>
    </submittedName>
</protein>
<name>A0A2P8FPV7_9BACT</name>
<evidence type="ECO:0000256" key="5">
    <source>
        <dbReference type="ARBA" id="ARBA00022692"/>
    </source>
</evidence>
<evidence type="ECO:0000256" key="3">
    <source>
        <dbReference type="ARBA" id="ARBA00007520"/>
    </source>
</evidence>
<feature type="transmembrane region" description="Helical" evidence="8">
    <location>
        <begin position="303"/>
        <end position="321"/>
    </location>
</feature>
<dbReference type="Pfam" id="PF07690">
    <property type="entry name" value="MFS_1"/>
    <property type="match status" value="1"/>
</dbReference>
<feature type="transmembrane region" description="Helical" evidence="8">
    <location>
        <begin position="244"/>
        <end position="267"/>
    </location>
</feature>
<feature type="transmembrane region" description="Helical" evidence="8">
    <location>
        <begin position="5"/>
        <end position="27"/>
    </location>
</feature>
<dbReference type="GO" id="GO:0022857">
    <property type="term" value="F:transmembrane transporter activity"/>
    <property type="evidence" value="ECO:0007669"/>
    <property type="project" value="InterPro"/>
</dbReference>
<dbReference type="InterPro" id="IPR020846">
    <property type="entry name" value="MFS_dom"/>
</dbReference>
<feature type="transmembrane region" description="Helical" evidence="8">
    <location>
        <begin position="372"/>
        <end position="391"/>
    </location>
</feature>
<feature type="domain" description="Major facilitator superfamily (MFS) profile" evidence="9">
    <location>
        <begin position="5"/>
        <end position="394"/>
    </location>
</feature>
<comment type="similarity">
    <text evidence="3">Belongs to the major facilitator superfamily. TCR/Tet family.</text>
</comment>
<gene>
    <name evidence="10" type="ORF">CLV42_11796</name>
</gene>
<organism evidence="10 11">
    <name type="scientific">Chitinophaga ginsengisoli</name>
    <dbReference type="NCBI Taxonomy" id="363837"/>
    <lineage>
        <taxon>Bacteria</taxon>
        <taxon>Pseudomonadati</taxon>
        <taxon>Bacteroidota</taxon>
        <taxon>Chitinophagia</taxon>
        <taxon>Chitinophagales</taxon>
        <taxon>Chitinophagaceae</taxon>
        <taxon>Chitinophaga</taxon>
    </lineage>
</organism>
<comment type="caution">
    <text evidence="10">The sequence shown here is derived from an EMBL/GenBank/DDBJ whole genome shotgun (WGS) entry which is preliminary data.</text>
</comment>
<keyword evidence="11" id="KW-1185">Reference proteome</keyword>
<dbReference type="Proteomes" id="UP000240978">
    <property type="component" value="Unassembled WGS sequence"/>
</dbReference>
<dbReference type="PROSITE" id="PS00216">
    <property type="entry name" value="SUGAR_TRANSPORT_1"/>
    <property type="match status" value="1"/>
</dbReference>
<evidence type="ECO:0000256" key="8">
    <source>
        <dbReference type="SAM" id="Phobius"/>
    </source>
</evidence>
<dbReference type="PROSITE" id="PS50850">
    <property type="entry name" value="MFS"/>
    <property type="match status" value="1"/>
</dbReference>
<feature type="transmembrane region" description="Helical" evidence="8">
    <location>
        <begin position="215"/>
        <end position="238"/>
    </location>
</feature>
<evidence type="ECO:0000313" key="10">
    <source>
        <dbReference type="EMBL" id="PSL23739.1"/>
    </source>
</evidence>
<dbReference type="AlphaFoldDB" id="A0A2P8FPV7"/>
<accession>A0A2P8FPV7</accession>
<feature type="transmembrane region" description="Helical" evidence="8">
    <location>
        <begin position="73"/>
        <end position="97"/>
    </location>
</feature>